<dbReference type="InterPro" id="IPR017871">
    <property type="entry name" value="ABC_transporter-like_CS"/>
</dbReference>
<dbReference type="EMBL" id="DTLB01000002">
    <property type="protein sequence ID" value="HFW31466.1"/>
    <property type="molecule type" value="Genomic_DNA"/>
</dbReference>
<keyword evidence="1" id="KW-0813">Transport</keyword>
<dbReference type="CDD" id="cd03293">
    <property type="entry name" value="ABC_NrtD_SsuB_transporters"/>
    <property type="match status" value="1"/>
</dbReference>
<organism evidence="5">
    <name type="scientific">Archaeoglobus fulgidus</name>
    <dbReference type="NCBI Taxonomy" id="2234"/>
    <lineage>
        <taxon>Archaea</taxon>
        <taxon>Methanobacteriati</taxon>
        <taxon>Methanobacteriota</taxon>
        <taxon>Archaeoglobi</taxon>
        <taxon>Archaeoglobales</taxon>
        <taxon>Archaeoglobaceae</taxon>
        <taxon>Archaeoglobus</taxon>
    </lineage>
</organism>
<dbReference type="Gene3D" id="3.40.50.300">
    <property type="entry name" value="P-loop containing nucleotide triphosphate hydrolases"/>
    <property type="match status" value="1"/>
</dbReference>
<dbReference type="PROSITE" id="PS50893">
    <property type="entry name" value="ABC_TRANSPORTER_2"/>
    <property type="match status" value="1"/>
</dbReference>
<evidence type="ECO:0000259" key="4">
    <source>
        <dbReference type="PROSITE" id="PS50893"/>
    </source>
</evidence>
<dbReference type="InterPro" id="IPR050166">
    <property type="entry name" value="ABC_transporter_ATP-bind"/>
</dbReference>
<dbReference type="AlphaFoldDB" id="A0A7C3RG81"/>
<reference evidence="5" key="1">
    <citation type="journal article" date="2020" name="mSystems">
        <title>Genome- and Community-Level Interaction Insights into Carbon Utilization and Element Cycling Functions of Hydrothermarchaeota in Hydrothermal Sediment.</title>
        <authorList>
            <person name="Zhou Z."/>
            <person name="Liu Y."/>
            <person name="Xu W."/>
            <person name="Pan J."/>
            <person name="Luo Z.H."/>
            <person name="Li M."/>
        </authorList>
    </citation>
    <scope>NUCLEOTIDE SEQUENCE [LARGE SCALE GENOMIC DNA]</scope>
    <source>
        <strain evidence="5">SpSt-87</strain>
    </source>
</reference>
<dbReference type="GO" id="GO:0016887">
    <property type="term" value="F:ATP hydrolysis activity"/>
    <property type="evidence" value="ECO:0007669"/>
    <property type="project" value="InterPro"/>
</dbReference>
<comment type="caution">
    <text evidence="5">The sequence shown here is derived from an EMBL/GenBank/DDBJ whole genome shotgun (WGS) entry which is preliminary data.</text>
</comment>
<dbReference type="GO" id="GO:0005524">
    <property type="term" value="F:ATP binding"/>
    <property type="evidence" value="ECO:0007669"/>
    <property type="project" value="UniProtKB-KW"/>
</dbReference>
<dbReference type="SMART" id="SM00382">
    <property type="entry name" value="AAA"/>
    <property type="match status" value="1"/>
</dbReference>
<keyword evidence="2" id="KW-0547">Nucleotide-binding</keyword>
<dbReference type="InterPro" id="IPR003593">
    <property type="entry name" value="AAA+_ATPase"/>
</dbReference>
<name>A0A7C3RG81_ARCFL</name>
<dbReference type="PROSITE" id="PS00211">
    <property type="entry name" value="ABC_TRANSPORTER_1"/>
    <property type="match status" value="1"/>
</dbReference>
<dbReference type="SUPFAM" id="SSF52540">
    <property type="entry name" value="P-loop containing nucleoside triphosphate hydrolases"/>
    <property type="match status" value="1"/>
</dbReference>
<proteinExistence type="predicted"/>
<dbReference type="PANTHER" id="PTHR42788">
    <property type="entry name" value="TAURINE IMPORT ATP-BINDING PROTEIN-RELATED"/>
    <property type="match status" value="1"/>
</dbReference>
<dbReference type="InterPro" id="IPR027417">
    <property type="entry name" value="P-loop_NTPase"/>
</dbReference>
<dbReference type="PANTHER" id="PTHR42788:SF13">
    <property type="entry name" value="ALIPHATIC SULFONATES IMPORT ATP-BINDING PROTEIN SSUB"/>
    <property type="match status" value="1"/>
</dbReference>
<protein>
    <submittedName>
        <fullName evidence="5">ABC transporter ATP-binding protein</fullName>
    </submittedName>
</protein>
<feature type="domain" description="ABC transporter" evidence="4">
    <location>
        <begin position="2"/>
        <end position="229"/>
    </location>
</feature>
<accession>A0A7C3RG81</accession>
<evidence type="ECO:0000256" key="2">
    <source>
        <dbReference type="ARBA" id="ARBA00022741"/>
    </source>
</evidence>
<keyword evidence="3 5" id="KW-0067">ATP-binding</keyword>
<evidence type="ECO:0000256" key="3">
    <source>
        <dbReference type="ARBA" id="ARBA00022840"/>
    </source>
</evidence>
<evidence type="ECO:0000256" key="1">
    <source>
        <dbReference type="ARBA" id="ARBA00022448"/>
    </source>
</evidence>
<dbReference type="Pfam" id="PF00005">
    <property type="entry name" value="ABC_tran"/>
    <property type="match status" value="1"/>
</dbReference>
<evidence type="ECO:0000313" key="5">
    <source>
        <dbReference type="EMBL" id="HFW31466.1"/>
    </source>
</evidence>
<gene>
    <name evidence="5" type="ORF">ENW66_00725</name>
</gene>
<dbReference type="InterPro" id="IPR003439">
    <property type="entry name" value="ABC_transporter-like_ATP-bd"/>
</dbReference>
<sequence length="243" mass="27163">MILVRNVSKNFDGIKALDGVTFEVERGETCAIIGPSGCGKSTLLLIMAGIIKPSEGEVKVDGRTVNSPLRNAALILQDFGLFPWKTVYDNIALGLRLRGVGRDTEKRRVEEIIKKFGLEGFEKAYPKHLSGGMKQRVAIARAIALKPQILLMDEPLSSLDALLREEMQNFLLNLWKETGTTMVLVTHSIEEAVFLGKKIVVLTERPGRVKAVVDNREAGDESYRHEEVFFERCKLLRQVIRAT</sequence>